<name>M3CAR8_SPHMS</name>
<dbReference type="GO" id="GO:0016829">
    <property type="term" value="F:lyase activity"/>
    <property type="evidence" value="ECO:0007669"/>
    <property type="project" value="UniProtKB-KW"/>
</dbReference>
<keyword evidence="5" id="KW-1185">Reference proteome</keyword>
<evidence type="ECO:0000313" key="4">
    <source>
        <dbReference type="EMBL" id="EMF08910.1"/>
    </source>
</evidence>
<accession>M3CAR8</accession>
<dbReference type="InterPro" id="IPR008979">
    <property type="entry name" value="Galactose-bd-like_sf"/>
</dbReference>
<dbReference type="PANTHER" id="PTHR32018">
    <property type="entry name" value="RHAMNOGALACTURONATE LYASE FAMILY PROTEIN"/>
    <property type="match status" value="1"/>
</dbReference>
<dbReference type="InterPro" id="IPR011013">
    <property type="entry name" value="Gal_mutarotase_sf_dom"/>
</dbReference>
<dbReference type="SUPFAM" id="SSF49785">
    <property type="entry name" value="Galactose-binding domain-like"/>
    <property type="match status" value="1"/>
</dbReference>
<dbReference type="Gene3D" id="2.70.98.10">
    <property type="match status" value="1"/>
</dbReference>
<evidence type="ECO:0000259" key="2">
    <source>
        <dbReference type="Pfam" id="PF14683"/>
    </source>
</evidence>
<evidence type="ECO:0000256" key="1">
    <source>
        <dbReference type="ARBA" id="ARBA00023180"/>
    </source>
</evidence>
<gene>
    <name evidence="4" type="ORF">SEPMUDRAFT_73198</name>
</gene>
<dbReference type="GeneID" id="27907153"/>
<dbReference type="RefSeq" id="XP_016757031.1">
    <property type="nucleotide sequence ID" value="XM_016910016.1"/>
</dbReference>
<organism evidence="4 5">
    <name type="scientific">Sphaerulina musiva (strain SO2202)</name>
    <name type="common">Poplar stem canker fungus</name>
    <name type="synonym">Septoria musiva</name>
    <dbReference type="NCBI Taxonomy" id="692275"/>
    <lineage>
        <taxon>Eukaryota</taxon>
        <taxon>Fungi</taxon>
        <taxon>Dikarya</taxon>
        <taxon>Ascomycota</taxon>
        <taxon>Pezizomycotina</taxon>
        <taxon>Dothideomycetes</taxon>
        <taxon>Dothideomycetidae</taxon>
        <taxon>Mycosphaerellales</taxon>
        <taxon>Mycosphaerellaceae</taxon>
        <taxon>Sphaerulina</taxon>
    </lineage>
</organism>
<dbReference type="OMA" id="ATWYLGN"/>
<dbReference type="GO" id="GO:0030246">
    <property type="term" value="F:carbohydrate binding"/>
    <property type="evidence" value="ECO:0007669"/>
    <property type="project" value="InterPro"/>
</dbReference>
<dbReference type="Pfam" id="PF14683">
    <property type="entry name" value="CBM-like"/>
    <property type="match status" value="1"/>
</dbReference>
<keyword evidence="1" id="KW-0325">Glycoprotein</keyword>
<dbReference type="Gene3D" id="2.60.40.1120">
    <property type="entry name" value="Carboxypeptidase-like, regulatory domain"/>
    <property type="match status" value="1"/>
</dbReference>
<feature type="domain" description="Rhamnogalacturonan lyase" evidence="3">
    <location>
        <begin position="371"/>
        <end position="446"/>
    </location>
</feature>
<dbReference type="Pfam" id="PF14686">
    <property type="entry name" value="fn3_3"/>
    <property type="match status" value="1"/>
</dbReference>
<proteinExistence type="predicted"/>
<dbReference type="EMBL" id="KB456270">
    <property type="protein sequence ID" value="EMF08910.1"/>
    <property type="molecule type" value="Genomic_DNA"/>
</dbReference>
<dbReference type="InterPro" id="IPR051850">
    <property type="entry name" value="Polysacch_Lyase_4"/>
</dbReference>
<keyword evidence="4" id="KW-0456">Lyase</keyword>
<dbReference type="CDD" id="cd10320">
    <property type="entry name" value="RGL4_N"/>
    <property type="match status" value="1"/>
</dbReference>
<dbReference type="eggNOG" id="ENOG502QQM5">
    <property type="taxonomic scope" value="Eukaryota"/>
</dbReference>
<dbReference type="InterPro" id="IPR029411">
    <property type="entry name" value="RG-lyase_III"/>
</dbReference>
<dbReference type="GO" id="GO:0005975">
    <property type="term" value="P:carbohydrate metabolic process"/>
    <property type="evidence" value="ECO:0007669"/>
    <property type="project" value="InterPro"/>
</dbReference>
<dbReference type="OrthoDB" id="2130367at2759"/>
<dbReference type="PANTHER" id="PTHR32018:SF9">
    <property type="entry name" value="RHAMNOGALACTURONATE LYASE B"/>
    <property type="match status" value="1"/>
</dbReference>
<dbReference type="InterPro" id="IPR014718">
    <property type="entry name" value="GH-type_carb-bd"/>
</dbReference>
<evidence type="ECO:0000313" key="5">
    <source>
        <dbReference type="Proteomes" id="UP000016931"/>
    </source>
</evidence>
<dbReference type="AlphaFoldDB" id="M3CAR8"/>
<dbReference type="SUPFAM" id="SSF74650">
    <property type="entry name" value="Galactose mutarotase-like"/>
    <property type="match status" value="1"/>
</dbReference>
<dbReference type="STRING" id="692275.M3CAR8"/>
<evidence type="ECO:0000259" key="3">
    <source>
        <dbReference type="Pfam" id="PF14686"/>
    </source>
</evidence>
<feature type="domain" description="Rhamnogalacturonan lyase" evidence="2">
    <location>
        <begin position="470"/>
        <end position="692"/>
    </location>
</feature>
<dbReference type="HOGENOM" id="CLU_016624_0_0_1"/>
<dbReference type="Proteomes" id="UP000016931">
    <property type="component" value="Unassembled WGS sequence"/>
</dbReference>
<dbReference type="InterPro" id="IPR029413">
    <property type="entry name" value="RG-lyase_II"/>
</dbReference>
<sequence length="695" mass="77078">MKINLPFITKGVLFFFFSFAKINNALLLASESSTRLTLSNDRLTASVNKSDGTIDLLTLDNQDLLGPRNASIGIGPYLDCYCIPSGFYTPGSIAAQYSLLNGTDSTGISWGGIILHEIYPPTGQIFEQYWFLRDGETGLHMWSRVAYFNSSTPVLRNLQELRTLFRPNSNLWTHLSTNAEQFAPLPYHNPAAGSTGNATTVQDATWKINNASDPYVQQESDYFTKYTFSDVWREHTAHGLFADGSTSADKSTWGAWFVMNSRDTYFGGPTHSDLTVDGIVYNYIVSNHHGAQTPNITDGFDRTFGPGFYYFNRGLPGTSLEESRRDAERFVVVEDEGAFAKEFYESVAEFVTGYIPHSKRGSWSGIVKLPMGAEKPIAILSVSGMDYQDNAQDVHAFQYWADIDPLTGEVAVDGVVAGTYRLTIYARGIFGFYAQDDILINSGSHTFTSVTWEQESAAAAATGEAGESEELWRIGIPDQSSGEFLHGYARDPTHPLHPAEHRIYWAVYDFLQDFPHGVNFTIGTSDFSQDFNYVHWSVFGGRGNSLRPEPVWGDGNVNNWTLGFDLGDAGAVEAKCRNRTLGVFTVQLAAAKTAAGNTDVFNETQKYSDLPFVVGVNGVDLEPWIIPYYHSSSCAVRSAVICYNLAHKFVFDIGLLKQGRNEIVLSLPFNATDYESALLAESVYVQYDALRLEVR</sequence>
<dbReference type="CDD" id="cd10316">
    <property type="entry name" value="RGL4_M"/>
    <property type="match status" value="1"/>
</dbReference>
<reference evidence="4 5" key="1">
    <citation type="journal article" date="2012" name="PLoS Pathog.">
        <title>Diverse lifestyles and strategies of plant pathogenesis encoded in the genomes of eighteen Dothideomycetes fungi.</title>
        <authorList>
            <person name="Ohm R.A."/>
            <person name="Feau N."/>
            <person name="Henrissat B."/>
            <person name="Schoch C.L."/>
            <person name="Horwitz B.A."/>
            <person name="Barry K.W."/>
            <person name="Condon B.J."/>
            <person name="Copeland A.C."/>
            <person name="Dhillon B."/>
            <person name="Glaser F."/>
            <person name="Hesse C.N."/>
            <person name="Kosti I."/>
            <person name="LaButti K."/>
            <person name="Lindquist E.A."/>
            <person name="Lucas S."/>
            <person name="Salamov A.A."/>
            <person name="Bradshaw R.E."/>
            <person name="Ciuffetti L."/>
            <person name="Hamelin R.C."/>
            <person name="Kema G.H.J."/>
            <person name="Lawrence C."/>
            <person name="Scott J.A."/>
            <person name="Spatafora J.W."/>
            <person name="Turgeon B.G."/>
            <person name="de Wit P.J.G.M."/>
            <person name="Zhong S."/>
            <person name="Goodwin S.B."/>
            <person name="Grigoriev I.V."/>
        </authorList>
    </citation>
    <scope>NUCLEOTIDE SEQUENCE [LARGE SCALE GENOMIC DNA]</scope>
    <source>
        <strain evidence="4 5">SO2202</strain>
    </source>
</reference>
<protein>
    <submittedName>
        <fullName evidence="4">Polysaccharide lyase family 4 protein</fullName>
    </submittedName>
</protein>